<accession>A0A6J4UAE4</accession>
<proteinExistence type="predicted"/>
<feature type="region of interest" description="Disordered" evidence="1">
    <location>
        <begin position="209"/>
        <end position="377"/>
    </location>
</feature>
<feature type="region of interest" description="Disordered" evidence="1">
    <location>
        <begin position="173"/>
        <end position="192"/>
    </location>
</feature>
<dbReference type="EMBL" id="CADCWH010000073">
    <property type="protein sequence ID" value="CAA9545386.1"/>
    <property type="molecule type" value="Genomic_DNA"/>
</dbReference>
<evidence type="ECO:0000256" key="1">
    <source>
        <dbReference type="SAM" id="MobiDB-lite"/>
    </source>
</evidence>
<feature type="compositionally biased region" description="Basic and acidic residues" evidence="1">
    <location>
        <begin position="342"/>
        <end position="356"/>
    </location>
</feature>
<feature type="region of interest" description="Disordered" evidence="1">
    <location>
        <begin position="117"/>
        <end position="162"/>
    </location>
</feature>
<dbReference type="AlphaFoldDB" id="A0A6J4UAE4"/>
<gene>
    <name evidence="2" type="ORF">AVDCRST_MAG70-465</name>
</gene>
<sequence>MARSGWCHHPERKRDGLVMVRRNELACNNGWKKDLWEARAEEGTTLPVTVTPLPPATAAEIAAAAVFAQPIRMGSSDGTDDEPRDVVVGEQPSAWRSESAPRQIDVPLATDEIRNTEERGSHGAIRRAHEIQRERTLGQSRHVDLPFSARSPEGAATPSNRIADDAVVATGHERTAADPAPAVPAPDPGTPVDMAAEVAPPALAPTLDIDRGAPLPSRPMRWSQPGSVSGHDGGTVGHRADMGATDAGHGSSLDGASVSISQSVNVERSPLPRRPVPDERPAPVLSWRQGGTSETVAVAPPEAGQAASSRIVDRRGDPGERVAAEPRSAAVAALGRTGGLDATDRPGDTDHARPAERVLPSGEAMVSANDPARDPLVSVTMAERRQWRQRWQSSELLGDNGIAKTTTAPDQKTGDQPRVEIARRPSPVIASPQHRDRTSEPRSTADGGAIVAGQTTTSGTVTRATTRHLGGSPIAMPEGTAGADELVDLPTVSPRDPLVRAGDRIDMIYGEDHLVDFDGADPAAAQRWAAEIAAVPRMCATCRDFRPAESGERGWCTNTHAFTHRRMVTAEEQPCESIIGSWWLPHDMVWLGTDDIQAHGLPTPLVDAHLSDERDDRTGDRVGRLRRTGR</sequence>
<protein>
    <submittedName>
        <fullName evidence="2">Uncharacterized protein</fullName>
    </submittedName>
</protein>
<feature type="region of interest" description="Disordered" evidence="1">
    <location>
        <begin position="392"/>
        <end position="480"/>
    </location>
</feature>
<feature type="compositionally biased region" description="Low complexity" evidence="1">
    <location>
        <begin position="451"/>
        <end position="464"/>
    </location>
</feature>
<feature type="compositionally biased region" description="Basic and acidic residues" evidence="1">
    <location>
        <begin position="311"/>
        <end position="324"/>
    </location>
</feature>
<organism evidence="2">
    <name type="scientific">uncultured Thermomicrobiales bacterium</name>
    <dbReference type="NCBI Taxonomy" id="1645740"/>
    <lineage>
        <taxon>Bacteria</taxon>
        <taxon>Pseudomonadati</taxon>
        <taxon>Thermomicrobiota</taxon>
        <taxon>Thermomicrobia</taxon>
        <taxon>Thermomicrobiales</taxon>
        <taxon>environmental samples</taxon>
    </lineage>
</organism>
<feature type="compositionally biased region" description="Basic and acidic residues" evidence="1">
    <location>
        <begin position="117"/>
        <end position="144"/>
    </location>
</feature>
<evidence type="ECO:0000313" key="2">
    <source>
        <dbReference type="EMBL" id="CAA9545386.1"/>
    </source>
</evidence>
<reference evidence="2" key="1">
    <citation type="submission" date="2020-02" db="EMBL/GenBank/DDBJ databases">
        <authorList>
            <person name="Meier V. D."/>
        </authorList>
    </citation>
    <scope>NUCLEOTIDE SEQUENCE</scope>
    <source>
        <strain evidence="2">AVDCRST_MAG70</strain>
    </source>
</reference>
<feature type="compositionally biased region" description="Basic and acidic residues" evidence="1">
    <location>
        <begin position="412"/>
        <end position="423"/>
    </location>
</feature>
<name>A0A6J4UAE4_9BACT</name>